<accession>A0ACA9KGV8</accession>
<organism evidence="1 2">
    <name type="scientific">Racocetra persica</name>
    <dbReference type="NCBI Taxonomy" id="160502"/>
    <lineage>
        <taxon>Eukaryota</taxon>
        <taxon>Fungi</taxon>
        <taxon>Fungi incertae sedis</taxon>
        <taxon>Mucoromycota</taxon>
        <taxon>Glomeromycotina</taxon>
        <taxon>Glomeromycetes</taxon>
        <taxon>Diversisporales</taxon>
        <taxon>Gigasporaceae</taxon>
        <taxon>Racocetra</taxon>
    </lineage>
</organism>
<feature type="non-terminal residue" evidence="1">
    <location>
        <position position="576"/>
    </location>
</feature>
<reference evidence="1" key="1">
    <citation type="submission" date="2021-06" db="EMBL/GenBank/DDBJ databases">
        <authorList>
            <person name="Kallberg Y."/>
            <person name="Tangrot J."/>
            <person name="Rosling A."/>
        </authorList>
    </citation>
    <scope>NUCLEOTIDE SEQUENCE</scope>
    <source>
        <strain evidence="1">MA461A</strain>
    </source>
</reference>
<name>A0ACA9KGV8_9GLOM</name>
<comment type="caution">
    <text evidence="1">The sequence shown here is derived from an EMBL/GenBank/DDBJ whole genome shotgun (WGS) entry which is preliminary data.</text>
</comment>
<sequence>MFFYPSAPSTPINNIKNLAYSILKTLKDSIVKCKKIPNLSNCSECGKEIILRRIEKHSIQSQDLPEIIEEDMSDIDDNENGEGNRPTDQSIITLEKESRKKSSKDTRKNKLSSKKVKTKDGNVSILKKLIKKLKSPSSSTSNTTSQAESITSPSEDKIQRLKTRTLEIDGQPVNLFDLDKNSKLIPMLQSLYSREIVVAEIVRQLAKWGVTSSQGRFDFDVGCGRMIRAPDIAYTPKEIYRSLNENQNWSFRGEPFTPVFVVEIGNISSYSKFEKLDRKFKDIYFAEGHLCNWDDILPRFTLEIWKIEHAIFQRESVSPEPTENNTLHNCPYCSKTLTSVYDMMKYIEKNSKSELDLLKQENARLMAKIKELEQIAKEKDKLEVRIVELEQITKLSQTENAKLKVEIEKLNRFVKNIEKQNRTVTNDLKSPKHFISLPIKNCENAQITDKSETQDFVSSSSHQEVTSEQIDNTISDIYYLNGTCFGESESLEEKTKTSSLHNAKTVTKCHDQNHTIDNFDTTSEMLESDNQIIEGLIQEITSNQTQSIVLPEINTNNGKIEISKSCIQDMIPDSVQ</sequence>
<keyword evidence="2" id="KW-1185">Reference proteome</keyword>
<proteinExistence type="predicted"/>
<protein>
    <submittedName>
        <fullName evidence="1">3078_t:CDS:1</fullName>
    </submittedName>
</protein>
<dbReference type="EMBL" id="CAJVQC010000449">
    <property type="protein sequence ID" value="CAG8470924.1"/>
    <property type="molecule type" value="Genomic_DNA"/>
</dbReference>
<dbReference type="Proteomes" id="UP000789920">
    <property type="component" value="Unassembled WGS sequence"/>
</dbReference>
<evidence type="ECO:0000313" key="1">
    <source>
        <dbReference type="EMBL" id="CAG8470924.1"/>
    </source>
</evidence>
<evidence type="ECO:0000313" key="2">
    <source>
        <dbReference type="Proteomes" id="UP000789920"/>
    </source>
</evidence>
<gene>
    <name evidence="1" type="ORF">RPERSI_LOCUS576</name>
</gene>